<evidence type="ECO:0000256" key="4">
    <source>
        <dbReference type="ARBA" id="ARBA00022737"/>
    </source>
</evidence>
<evidence type="ECO:0000313" key="9">
    <source>
        <dbReference type="EMBL" id="GAA0572140.1"/>
    </source>
</evidence>
<dbReference type="CDD" id="cd03352">
    <property type="entry name" value="LbH_LpxD"/>
    <property type="match status" value="1"/>
</dbReference>
<dbReference type="InterPro" id="IPR001451">
    <property type="entry name" value="Hexapep"/>
</dbReference>
<proteinExistence type="inferred from homology"/>
<dbReference type="Pfam" id="PF04613">
    <property type="entry name" value="LpxD"/>
    <property type="match status" value="1"/>
</dbReference>
<dbReference type="InterPro" id="IPR018357">
    <property type="entry name" value="Hexapep_transf_CS"/>
</dbReference>
<evidence type="ECO:0000256" key="7">
    <source>
        <dbReference type="HAMAP-Rule" id="MF_00523"/>
    </source>
</evidence>
<evidence type="ECO:0000256" key="6">
    <source>
        <dbReference type="ARBA" id="ARBA00023315"/>
    </source>
</evidence>
<evidence type="ECO:0000256" key="2">
    <source>
        <dbReference type="ARBA" id="ARBA00022556"/>
    </source>
</evidence>
<keyword evidence="1 7" id="KW-0444">Lipid biosynthesis</keyword>
<dbReference type="NCBIfam" id="NF002060">
    <property type="entry name" value="PRK00892.1"/>
    <property type="match status" value="1"/>
</dbReference>
<dbReference type="RefSeq" id="WP_166934309.1">
    <property type="nucleotide sequence ID" value="NZ_BAAADD010000005.1"/>
</dbReference>
<evidence type="ECO:0000256" key="5">
    <source>
        <dbReference type="ARBA" id="ARBA00023098"/>
    </source>
</evidence>
<dbReference type="NCBIfam" id="TIGR01853">
    <property type="entry name" value="lipid_A_lpxD"/>
    <property type="match status" value="1"/>
</dbReference>
<comment type="function">
    <text evidence="7">Catalyzes the N-acylation of UDP-3-O-acylglucosamine using 3-hydroxyacyl-ACP as the acyl donor. Is involved in the biosynthesis of lipid A, a phosphorylated glycolipid that anchors the lipopolysaccharide to the outer membrane of the cell.</text>
</comment>
<keyword evidence="2 7" id="KW-0441">Lipid A biosynthesis</keyword>
<dbReference type="Gene3D" id="2.160.10.10">
    <property type="entry name" value="Hexapeptide repeat proteins"/>
    <property type="match status" value="1"/>
</dbReference>
<comment type="subunit">
    <text evidence="7">Homotrimer.</text>
</comment>
<evidence type="ECO:0000256" key="3">
    <source>
        <dbReference type="ARBA" id="ARBA00022679"/>
    </source>
</evidence>
<dbReference type="PROSITE" id="PS00101">
    <property type="entry name" value="HEXAPEP_TRANSFERASES"/>
    <property type="match status" value="3"/>
</dbReference>
<evidence type="ECO:0000259" key="8">
    <source>
        <dbReference type="Pfam" id="PF04613"/>
    </source>
</evidence>
<dbReference type="InterPro" id="IPR020573">
    <property type="entry name" value="UDP_GlcNAc_AcTrfase_non-rep"/>
</dbReference>
<accession>A0ABP3PPG8</accession>
<evidence type="ECO:0000256" key="1">
    <source>
        <dbReference type="ARBA" id="ARBA00022516"/>
    </source>
</evidence>
<dbReference type="EMBL" id="BAAADD010000005">
    <property type="protein sequence ID" value="GAA0572140.1"/>
    <property type="molecule type" value="Genomic_DNA"/>
</dbReference>
<dbReference type="Gene3D" id="3.40.1390.10">
    <property type="entry name" value="MurE/MurF, N-terminal domain"/>
    <property type="match status" value="1"/>
</dbReference>
<feature type="domain" description="UDP-3-O-[3-hydroxymyristoyl] glucosamine N-acyltransferase non-repeat region" evidence="8">
    <location>
        <begin position="35"/>
        <end position="103"/>
    </location>
</feature>
<keyword evidence="5 7" id="KW-0443">Lipid metabolism</keyword>
<dbReference type="HAMAP" id="MF_00523">
    <property type="entry name" value="LpxD"/>
    <property type="match status" value="1"/>
</dbReference>
<gene>
    <name evidence="9" type="primary">lpxD_1</name>
    <name evidence="7" type="synonym">lpxD</name>
    <name evidence="9" type="ORF">GCM10008942_21060</name>
</gene>
<dbReference type="InterPro" id="IPR007691">
    <property type="entry name" value="LpxD"/>
</dbReference>
<feature type="active site" description="Proton acceptor" evidence="7">
    <location>
        <position position="252"/>
    </location>
</feature>
<dbReference type="Pfam" id="PF00132">
    <property type="entry name" value="Hexapep"/>
    <property type="match status" value="2"/>
</dbReference>
<protein>
    <recommendedName>
        <fullName evidence="7">UDP-3-O-acylglucosamine N-acyltransferase</fullName>
        <ecNumber evidence="7">2.3.1.191</ecNumber>
    </recommendedName>
</protein>
<organism evidence="9 10">
    <name type="scientific">Rhizomicrobium electricum</name>
    <dbReference type="NCBI Taxonomy" id="480070"/>
    <lineage>
        <taxon>Bacteria</taxon>
        <taxon>Pseudomonadati</taxon>
        <taxon>Pseudomonadota</taxon>
        <taxon>Alphaproteobacteria</taxon>
        <taxon>Micropepsales</taxon>
        <taxon>Micropepsaceae</taxon>
        <taxon>Rhizomicrobium</taxon>
    </lineage>
</organism>
<comment type="similarity">
    <text evidence="7">Belongs to the transferase hexapeptide repeat family. LpxD subfamily.</text>
</comment>
<dbReference type="EC" id="2.3.1.191" evidence="7"/>
<keyword evidence="4 7" id="KW-0677">Repeat</keyword>
<evidence type="ECO:0000313" key="10">
    <source>
        <dbReference type="Proteomes" id="UP001499951"/>
    </source>
</evidence>
<keyword evidence="6 7" id="KW-0012">Acyltransferase</keyword>
<dbReference type="SUPFAM" id="SSF51161">
    <property type="entry name" value="Trimeric LpxA-like enzymes"/>
    <property type="match status" value="1"/>
</dbReference>
<comment type="catalytic activity">
    <reaction evidence="7">
        <text>a UDP-3-O-[(3R)-3-hydroxyacyl]-alpha-D-glucosamine + a (3R)-hydroxyacyl-[ACP] = a UDP-2-N,3-O-bis[(3R)-3-hydroxyacyl]-alpha-D-glucosamine + holo-[ACP] + H(+)</text>
        <dbReference type="Rhea" id="RHEA:53836"/>
        <dbReference type="Rhea" id="RHEA-COMP:9685"/>
        <dbReference type="Rhea" id="RHEA-COMP:9945"/>
        <dbReference type="ChEBI" id="CHEBI:15378"/>
        <dbReference type="ChEBI" id="CHEBI:64479"/>
        <dbReference type="ChEBI" id="CHEBI:78827"/>
        <dbReference type="ChEBI" id="CHEBI:137740"/>
        <dbReference type="ChEBI" id="CHEBI:137748"/>
        <dbReference type="EC" id="2.3.1.191"/>
    </reaction>
</comment>
<name>A0ABP3PPG8_9PROT</name>
<dbReference type="InterPro" id="IPR011004">
    <property type="entry name" value="Trimer_LpxA-like_sf"/>
</dbReference>
<keyword evidence="10" id="KW-1185">Reference proteome</keyword>
<dbReference type="PANTHER" id="PTHR43378">
    <property type="entry name" value="UDP-3-O-ACYLGLUCOSAMINE N-ACYLTRANSFERASE"/>
    <property type="match status" value="1"/>
</dbReference>
<comment type="pathway">
    <text evidence="7">Bacterial outer membrane biogenesis; LPS lipid A biosynthesis.</text>
</comment>
<dbReference type="PANTHER" id="PTHR43378:SF2">
    <property type="entry name" value="UDP-3-O-ACYLGLUCOSAMINE N-ACYLTRANSFERASE 1, MITOCHONDRIAL-RELATED"/>
    <property type="match status" value="1"/>
</dbReference>
<keyword evidence="3 7" id="KW-0808">Transferase</keyword>
<dbReference type="Proteomes" id="UP001499951">
    <property type="component" value="Unassembled WGS sequence"/>
</dbReference>
<reference evidence="10" key="1">
    <citation type="journal article" date="2019" name="Int. J. Syst. Evol. Microbiol.">
        <title>The Global Catalogue of Microorganisms (GCM) 10K type strain sequencing project: providing services to taxonomists for standard genome sequencing and annotation.</title>
        <authorList>
            <consortium name="The Broad Institute Genomics Platform"/>
            <consortium name="The Broad Institute Genome Sequencing Center for Infectious Disease"/>
            <person name="Wu L."/>
            <person name="Ma J."/>
        </authorList>
    </citation>
    <scope>NUCLEOTIDE SEQUENCE [LARGE SCALE GENOMIC DNA]</scope>
    <source>
        <strain evidence="10">JCM 15089</strain>
    </source>
</reference>
<comment type="caution">
    <text evidence="9">The sequence shown here is derived from an EMBL/GenBank/DDBJ whole genome shotgun (WGS) entry which is preliminary data.</text>
</comment>
<sequence length="346" mass="35333">MADPRFFDNRGPFSLREVCAKIGATVPDGIDGTRAIADVASLSGAVASHLSFYIGEKAAPAFAQTAAGVVLVSEKGLPKLSAPEGCVVIGVPSVQHAFAAVAEMFYPDCHRIAGPFNAGIHPTAKIGVGVELGAGVVIGPDVEIGDRTHIGPHVVIGRGVAIGRDSEIVGNTVISHAYIGDGVAILPGAQIGQPGFGFASSAAGHVKIPQLGRVIIQDRVEIGACVTIDRGALGDTVIGEGTKIDNLVQIGHNTHIGRHAVIVSQVGISGSCEIGDFVVLAGQAGVSDHAKIGAGARLGGKCGVFMGQELEPGRDYGGIPAKPVREWLRELAAVNALVKKPKRGNS</sequence>